<dbReference type="KEGG" id="dfc:DFI_09165"/>
<dbReference type="GO" id="GO:0005524">
    <property type="term" value="F:ATP binding"/>
    <property type="evidence" value="ECO:0007669"/>
    <property type="project" value="UniProtKB-KW"/>
</dbReference>
<dbReference type="STRING" id="317577.GCA_000419625_02082"/>
<dbReference type="SUPFAM" id="SSF52402">
    <property type="entry name" value="Adenine nucleotide alpha hydrolases-like"/>
    <property type="match status" value="1"/>
</dbReference>
<keyword evidence="2" id="KW-0547">Nucleotide-binding</keyword>
<name>A0A221SWY7_9DEIO</name>
<dbReference type="PANTHER" id="PTHR46268">
    <property type="entry name" value="STRESS RESPONSE PROTEIN NHAX"/>
    <property type="match status" value="1"/>
</dbReference>
<dbReference type="CDD" id="cd00293">
    <property type="entry name" value="USP-like"/>
    <property type="match status" value="1"/>
</dbReference>
<protein>
    <submittedName>
        <fullName evidence="5">Universal stress protein UspA</fullName>
    </submittedName>
</protein>
<comment type="similarity">
    <text evidence="1">Belongs to the universal stress protein A family.</text>
</comment>
<evidence type="ECO:0000256" key="1">
    <source>
        <dbReference type="ARBA" id="ARBA00008791"/>
    </source>
</evidence>
<accession>A0A221SWY7</accession>
<dbReference type="PANTHER" id="PTHR46268:SF27">
    <property type="entry name" value="UNIVERSAL STRESS PROTEIN RV2623"/>
    <property type="match status" value="1"/>
</dbReference>
<gene>
    <name evidence="5" type="ORF">DFI_09165</name>
</gene>
<dbReference type="InterPro" id="IPR006015">
    <property type="entry name" value="Universal_stress_UspA"/>
</dbReference>
<dbReference type="InterPro" id="IPR006016">
    <property type="entry name" value="UspA"/>
</dbReference>
<dbReference type="RefSeq" id="WP_022801603.1">
    <property type="nucleotide sequence ID" value="NZ_ATTJ01000001.1"/>
</dbReference>
<dbReference type="Pfam" id="PF00582">
    <property type="entry name" value="Usp"/>
    <property type="match status" value="1"/>
</dbReference>
<keyword evidence="3" id="KW-0067">ATP-binding</keyword>
<evidence type="ECO:0000256" key="3">
    <source>
        <dbReference type="ARBA" id="ARBA00022840"/>
    </source>
</evidence>
<dbReference type="Gene3D" id="3.40.50.620">
    <property type="entry name" value="HUPs"/>
    <property type="match status" value="1"/>
</dbReference>
<proteinExistence type="inferred from homology"/>
<feature type="domain" description="UspA" evidence="4">
    <location>
        <begin position="2"/>
        <end position="139"/>
    </location>
</feature>
<dbReference type="InterPro" id="IPR014729">
    <property type="entry name" value="Rossmann-like_a/b/a_fold"/>
</dbReference>
<evidence type="ECO:0000256" key="2">
    <source>
        <dbReference type="ARBA" id="ARBA00022741"/>
    </source>
</evidence>
<dbReference type="AlphaFoldDB" id="A0A221SWY7"/>
<organism evidence="5 6">
    <name type="scientific">Deinococcus ficus</name>
    <dbReference type="NCBI Taxonomy" id="317577"/>
    <lineage>
        <taxon>Bacteria</taxon>
        <taxon>Thermotogati</taxon>
        <taxon>Deinococcota</taxon>
        <taxon>Deinococci</taxon>
        <taxon>Deinococcales</taxon>
        <taxon>Deinococcaceae</taxon>
        <taxon>Deinococcus</taxon>
    </lineage>
</organism>
<dbReference type="PRINTS" id="PR01438">
    <property type="entry name" value="UNVRSLSTRESS"/>
</dbReference>
<dbReference type="Proteomes" id="UP000259030">
    <property type="component" value="Chromosome"/>
</dbReference>
<dbReference type="OrthoDB" id="5564966at2"/>
<reference evidence="5 6" key="1">
    <citation type="submission" date="2017-05" db="EMBL/GenBank/DDBJ databases">
        <title>The complete genome sequence of Deinococcus ficus isolated from the rhizosphere of the Ficus religiosa L. in Taiwan.</title>
        <authorList>
            <person name="Wu K.-M."/>
            <person name="Liao T.-L."/>
            <person name="Liu Y.-M."/>
            <person name="Young C.-C."/>
            <person name="Tsai S.-F."/>
        </authorList>
    </citation>
    <scope>NUCLEOTIDE SEQUENCE [LARGE SCALE GENOMIC DNA]</scope>
    <source>
        <strain evidence="5 6">CC-FR2-10</strain>
    </source>
</reference>
<evidence type="ECO:0000313" key="6">
    <source>
        <dbReference type="Proteomes" id="UP000259030"/>
    </source>
</evidence>
<sequence length="149" mass="15628">MTTILVTTDGSDLGQQALAHAHNLAQALGARLTALTVHPDPAPLVGEFAYVPAPTPEEDRAAEEELRAGVERQLPGGTLRVERAGGRTIPRVILDVAAQEQASMIVMSTHGRSGLGRALLGSVAEAVAHHSPVPVLLIRAGQVPTTWTR</sequence>
<evidence type="ECO:0000259" key="4">
    <source>
        <dbReference type="Pfam" id="PF00582"/>
    </source>
</evidence>
<keyword evidence="6" id="KW-1185">Reference proteome</keyword>
<evidence type="ECO:0000313" key="5">
    <source>
        <dbReference type="EMBL" id="ASN81153.1"/>
    </source>
</evidence>
<dbReference type="EMBL" id="CP021081">
    <property type="protein sequence ID" value="ASN81153.1"/>
    <property type="molecule type" value="Genomic_DNA"/>
</dbReference>